<evidence type="ECO:0000256" key="1">
    <source>
        <dbReference type="SAM" id="MobiDB-lite"/>
    </source>
</evidence>
<comment type="caution">
    <text evidence="2">The sequence shown here is derived from an EMBL/GenBank/DDBJ whole genome shotgun (WGS) entry which is preliminary data.</text>
</comment>
<accession>A0ABR6BX02</accession>
<keyword evidence="3" id="KW-1185">Reference proteome</keyword>
<evidence type="ECO:0000313" key="3">
    <source>
        <dbReference type="Proteomes" id="UP000517916"/>
    </source>
</evidence>
<gene>
    <name evidence="2" type="ORF">BC739_008672</name>
</gene>
<feature type="region of interest" description="Disordered" evidence="1">
    <location>
        <begin position="1"/>
        <end position="20"/>
    </location>
</feature>
<dbReference type="EMBL" id="JACJID010000009">
    <property type="protein sequence ID" value="MBA8931420.1"/>
    <property type="molecule type" value="Genomic_DNA"/>
</dbReference>
<dbReference type="RefSeq" id="WP_158510890.1">
    <property type="nucleotide sequence ID" value="NZ_BAAABQ010000009.1"/>
</dbReference>
<organism evidence="2 3">
    <name type="scientific">Kutzneria viridogrisea</name>
    <dbReference type="NCBI Taxonomy" id="47990"/>
    <lineage>
        <taxon>Bacteria</taxon>
        <taxon>Bacillati</taxon>
        <taxon>Actinomycetota</taxon>
        <taxon>Actinomycetes</taxon>
        <taxon>Pseudonocardiales</taxon>
        <taxon>Pseudonocardiaceae</taxon>
        <taxon>Kutzneria</taxon>
    </lineage>
</organism>
<evidence type="ECO:0000313" key="2">
    <source>
        <dbReference type="EMBL" id="MBA8931420.1"/>
    </source>
</evidence>
<feature type="compositionally biased region" description="Basic and acidic residues" evidence="1">
    <location>
        <begin position="1"/>
        <end position="14"/>
    </location>
</feature>
<proteinExistence type="predicted"/>
<sequence length="56" mass="6527">MHENHSSGEFHGPADESWFGEPSWPVRRSVLPPWSAREFGQQALIPLPRRSEEWLD</sequence>
<protein>
    <submittedName>
        <fullName evidence="2">Uncharacterized protein</fullName>
    </submittedName>
</protein>
<name>A0ABR6BX02_9PSEU</name>
<dbReference type="Proteomes" id="UP000517916">
    <property type="component" value="Unassembled WGS sequence"/>
</dbReference>
<reference evidence="2 3" key="1">
    <citation type="submission" date="2020-08" db="EMBL/GenBank/DDBJ databases">
        <title>Genomic Encyclopedia of Archaeal and Bacterial Type Strains, Phase II (KMG-II): from individual species to whole genera.</title>
        <authorList>
            <person name="Goeker M."/>
        </authorList>
    </citation>
    <scope>NUCLEOTIDE SEQUENCE [LARGE SCALE GENOMIC DNA]</scope>
    <source>
        <strain evidence="2 3">DSM 43850</strain>
    </source>
</reference>